<gene>
    <name evidence="2" type="ORF">JYU34_011150</name>
</gene>
<reference evidence="2 3" key="1">
    <citation type="submission" date="2021-06" db="EMBL/GenBank/DDBJ databases">
        <title>A haploid diamondback moth (Plutella xylostella L.) genome assembly resolves 31 chromosomes and identifies a diamide resistance mutation.</title>
        <authorList>
            <person name="Ward C.M."/>
            <person name="Perry K.D."/>
            <person name="Baker G."/>
            <person name="Powis K."/>
            <person name="Heckel D.G."/>
            <person name="Baxter S.W."/>
        </authorList>
    </citation>
    <scope>NUCLEOTIDE SEQUENCE [LARGE SCALE GENOMIC DNA]</scope>
    <source>
        <strain evidence="2 3">LV</strain>
        <tissue evidence="2">Single pupa</tissue>
    </source>
</reference>
<name>A0ABQ7QG97_PLUXY</name>
<proteinExistence type="predicted"/>
<feature type="transmembrane region" description="Helical" evidence="1">
    <location>
        <begin position="38"/>
        <end position="65"/>
    </location>
</feature>
<organism evidence="2 3">
    <name type="scientific">Plutella xylostella</name>
    <name type="common">Diamondback moth</name>
    <name type="synonym">Plutella maculipennis</name>
    <dbReference type="NCBI Taxonomy" id="51655"/>
    <lineage>
        <taxon>Eukaryota</taxon>
        <taxon>Metazoa</taxon>
        <taxon>Ecdysozoa</taxon>
        <taxon>Arthropoda</taxon>
        <taxon>Hexapoda</taxon>
        <taxon>Insecta</taxon>
        <taxon>Pterygota</taxon>
        <taxon>Neoptera</taxon>
        <taxon>Endopterygota</taxon>
        <taxon>Lepidoptera</taxon>
        <taxon>Glossata</taxon>
        <taxon>Ditrysia</taxon>
        <taxon>Yponomeutoidea</taxon>
        <taxon>Plutellidae</taxon>
        <taxon>Plutella</taxon>
    </lineage>
</organism>
<protein>
    <submittedName>
        <fullName evidence="2">Uncharacterized protein</fullName>
    </submittedName>
</protein>
<evidence type="ECO:0000313" key="3">
    <source>
        <dbReference type="Proteomes" id="UP000823941"/>
    </source>
</evidence>
<dbReference type="Proteomes" id="UP000823941">
    <property type="component" value="Chromosome 15"/>
</dbReference>
<keyword evidence="3" id="KW-1185">Reference proteome</keyword>
<sequence>MIMCEPKESKVNLPDYTATDNFVQTFSRLMRRLRWLGIPWGGGLAQQGVAQALLASIFIGILSAVNRLFVAVDFGKIFLRVAGTSKYASAFFALLMIRRLKRSWPALAGAWTTSNHTLGALILPDAGLTKTITTPVRVTAGKHLSWRKVREVFVRHAALVQATDRALGPLVLLSLFTNLLYILMLVFS</sequence>
<evidence type="ECO:0000313" key="2">
    <source>
        <dbReference type="EMBL" id="KAG7304212.1"/>
    </source>
</evidence>
<keyword evidence="1" id="KW-0472">Membrane</keyword>
<feature type="transmembrane region" description="Helical" evidence="1">
    <location>
        <begin position="166"/>
        <end position="187"/>
    </location>
</feature>
<dbReference type="EMBL" id="JAHIBW010000015">
    <property type="protein sequence ID" value="KAG7304212.1"/>
    <property type="molecule type" value="Genomic_DNA"/>
</dbReference>
<keyword evidence="1" id="KW-0812">Transmembrane</keyword>
<accession>A0ABQ7QG97</accession>
<feature type="transmembrane region" description="Helical" evidence="1">
    <location>
        <begin position="77"/>
        <end position="97"/>
    </location>
</feature>
<comment type="caution">
    <text evidence="2">The sequence shown here is derived from an EMBL/GenBank/DDBJ whole genome shotgun (WGS) entry which is preliminary data.</text>
</comment>
<keyword evidence="1" id="KW-1133">Transmembrane helix</keyword>
<evidence type="ECO:0000256" key="1">
    <source>
        <dbReference type="SAM" id="Phobius"/>
    </source>
</evidence>